<protein>
    <submittedName>
        <fullName evidence="1">Uncharacterized protein</fullName>
    </submittedName>
</protein>
<gene>
    <name evidence="1" type="ORF">TTHERM_000617819</name>
</gene>
<dbReference type="Proteomes" id="UP000009168">
    <property type="component" value="Unassembled WGS sequence"/>
</dbReference>
<dbReference type="AlphaFoldDB" id="W7XJ71"/>
<organism evidence="1 2">
    <name type="scientific">Tetrahymena thermophila (strain SB210)</name>
    <dbReference type="NCBI Taxonomy" id="312017"/>
    <lineage>
        <taxon>Eukaryota</taxon>
        <taxon>Sar</taxon>
        <taxon>Alveolata</taxon>
        <taxon>Ciliophora</taxon>
        <taxon>Intramacronucleata</taxon>
        <taxon>Oligohymenophorea</taxon>
        <taxon>Hymenostomatida</taxon>
        <taxon>Tetrahymenina</taxon>
        <taxon>Tetrahymenidae</taxon>
        <taxon>Tetrahymena</taxon>
    </lineage>
</organism>
<evidence type="ECO:0000313" key="1">
    <source>
        <dbReference type="EMBL" id="EWS73909.1"/>
    </source>
</evidence>
<name>W7XJ71_TETTS</name>
<dbReference type="EMBL" id="GG662661">
    <property type="protein sequence ID" value="EWS73909.1"/>
    <property type="molecule type" value="Genomic_DNA"/>
</dbReference>
<dbReference type="GeneID" id="24439834"/>
<dbReference type="InParanoid" id="W7XJ71"/>
<evidence type="ECO:0000313" key="2">
    <source>
        <dbReference type="Proteomes" id="UP000009168"/>
    </source>
</evidence>
<dbReference type="RefSeq" id="XP_012653531.1">
    <property type="nucleotide sequence ID" value="XM_012798077.1"/>
</dbReference>
<reference evidence="2" key="1">
    <citation type="journal article" date="2006" name="PLoS Biol.">
        <title>Macronuclear genome sequence of the ciliate Tetrahymena thermophila, a model eukaryote.</title>
        <authorList>
            <person name="Eisen J.A."/>
            <person name="Coyne R.S."/>
            <person name="Wu M."/>
            <person name="Wu D."/>
            <person name="Thiagarajan M."/>
            <person name="Wortman J.R."/>
            <person name="Badger J.H."/>
            <person name="Ren Q."/>
            <person name="Amedeo P."/>
            <person name="Jones K.M."/>
            <person name="Tallon L.J."/>
            <person name="Delcher A.L."/>
            <person name="Salzberg S.L."/>
            <person name="Silva J.C."/>
            <person name="Haas B.J."/>
            <person name="Majoros W.H."/>
            <person name="Farzad M."/>
            <person name="Carlton J.M."/>
            <person name="Smith R.K. Jr."/>
            <person name="Garg J."/>
            <person name="Pearlman R.E."/>
            <person name="Karrer K.M."/>
            <person name="Sun L."/>
            <person name="Manning G."/>
            <person name="Elde N.C."/>
            <person name="Turkewitz A.P."/>
            <person name="Asai D.J."/>
            <person name="Wilkes D.E."/>
            <person name="Wang Y."/>
            <person name="Cai H."/>
            <person name="Collins K."/>
            <person name="Stewart B.A."/>
            <person name="Lee S.R."/>
            <person name="Wilamowska K."/>
            <person name="Weinberg Z."/>
            <person name="Ruzzo W.L."/>
            <person name="Wloga D."/>
            <person name="Gaertig J."/>
            <person name="Frankel J."/>
            <person name="Tsao C.-C."/>
            <person name="Gorovsky M.A."/>
            <person name="Keeling P.J."/>
            <person name="Waller R.F."/>
            <person name="Patron N.J."/>
            <person name="Cherry J.M."/>
            <person name="Stover N.A."/>
            <person name="Krieger C.J."/>
            <person name="del Toro C."/>
            <person name="Ryder H.F."/>
            <person name="Williamson S.C."/>
            <person name="Barbeau R.A."/>
            <person name="Hamilton E.P."/>
            <person name="Orias E."/>
        </authorList>
    </citation>
    <scope>NUCLEOTIDE SEQUENCE [LARGE SCALE GENOMIC DNA]</scope>
    <source>
        <strain evidence="2">SB210</strain>
    </source>
</reference>
<accession>W7XJ71</accession>
<keyword evidence="2" id="KW-1185">Reference proteome</keyword>
<dbReference type="KEGG" id="tet:TTHERM_000617819"/>
<proteinExistence type="predicted"/>
<sequence length="119" mass="14093">MKFERLVQFAKAELKLDTPQLPIQLSLLNIEEKQINNQLISYLEGKNEEKILDNKNLINKQSKLVSKIKKQVKFRKIEEEKTQVEYKRKRKGNQIKSQLTNQMKSKPIKLLLPKCKCQI</sequence>